<dbReference type="EMBL" id="JADKGY010000031">
    <property type="protein sequence ID" value="MBK9984786.1"/>
    <property type="molecule type" value="Genomic_DNA"/>
</dbReference>
<dbReference type="Pfam" id="PF12849">
    <property type="entry name" value="PBP_like_2"/>
    <property type="match status" value="1"/>
</dbReference>
<proteinExistence type="predicted"/>
<dbReference type="SUPFAM" id="SSF53850">
    <property type="entry name" value="Periplasmic binding protein-like II"/>
    <property type="match status" value="1"/>
</dbReference>
<reference evidence="4 5" key="1">
    <citation type="submission" date="2020-10" db="EMBL/GenBank/DDBJ databases">
        <title>Connecting structure to function with the recovery of over 1000 high-quality activated sludge metagenome-assembled genomes encoding full-length rRNA genes using long-read sequencing.</title>
        <authorList>
            <person name="Singleton C.M."/>
            <person name="Petriglieri F."/>
            <person name="Kristensen J.M."/>
            <person name="Kirkegaard R.H."/>
            <person name="Michaelsen T.Y."/>
            <person name="Andersen M.H."/>
            <person name="Karst S.M."/>
            <person name="Dueholm M.S."/>
            <person name="Nielsen P.H."/>
            <person name="Albertsen M."/>
        </authorList>
    </citation>
    <scope>NUCLEOTIDE SEQUENCE [LARGE SCALE GENOMIC DNA]</scope>
    <source>
        <strain evidence="4">Ribe_18-Q3-R11-54_MAXAC.273</strain>
    </source>
</reference>
<name>A0A9D7SYY9_9BACT</name>
<feature type="chain" id="PRO_5038877077" evidence="2">
    <location>
        <begin position="24"/>
        <end position="305"/>
    </location>
</feature>
<evidence type="ECO:0000256" key="2">
    <source>
        <dbReference type="SAM" id="SignalP"/>
    </source>
</evidence>
<sequence length="305" mass="34647">MRRYFLHILFASLLLQSACVKKAEDMTGPTMGELSIIADESMKDIVGQEEEIFERNYKYAKLNISYTNEYDMFSKFLEDSIDAIMTTRPLSKEELDHLEKLQSYPVQSVFAKGALAFITNKNQTDTTFTYEQMLSMFRDSTGGKVFIIENAKSGITNLLLQLIKREKLPKHFYALGSKKEILDYLPKHDEAIGIIDWSDVSDSDSGLTKEILNSIHLIGVSRPVDSIQHGFVTPYQYNLQDNIYPFTRPLYFISKTGMTDVGSGFAAFISGEIGQKIILKAGLLPLYQSERILEIRNTSDIKVIK</sequence>
<evidence type="ECO:0000256" key="1">
    <source>
        <dbReference type="ARBA" id="ARBA00022729"/>
    </source>
</evidence>
<gene>
    <name evidence="4" type="ORF">IPP15_20890</name>
</gene>
<evidence type="ECO:0000313" key="4">
    <source>
        <dbReference type="EMBL" id="MBK9984786.1"/>
    </source>
</evidence>
<dbReference type="InterPro" id="IPR024370">
    <property type="entry name" value="PBP_domain"/>
</dbReference>
<dbReference type="InterPro" id="IPR050811">
    <property type="entry name" value="Phosphate_ABC_transporter"/>
</dbReference>
<keyword evidence="1 2" id="KW-0732">Signal</keyword>
<dbReference type="AlphaFoldDB" id="A0A9D7SYY9"/>
<accession>A0A9D7SYY9</accession>
<protein>
    <submittedName>
        <fullName evidence="4">Substrate-binding domain-containing protein</fullName>
    </submittedName>
</protein>
<organism evidence="4 5">
    <name type="scientific">Candidatus Opimibacter skivensis</name>
    <dbReference type="NCBI Taxonomy" id="2982028"/>
    <lineage>
        <taxon>Bacteria</taxon>
        <taxon>Pseudomonadati</taxon>
        <taxon>Bacteroidota</taxon>
        <taxon>Saprospiria</taxon>
        <taxon>Saprospirales</taxon>
        <taxon>Saprospiraceae</taxon>
        <taxon>Candidatus Opimibacter</taxon>
    </lineage>
</organism>
<feature type="domain" description="PBP" evidence="3">
    <location>
        <begin position="27"/>
        <end position="269"/>
    </location>
</feature>
<evidence type="ECO:0000313" key="5">
    <source>
        <dbReference type="Proteomes" id="UP000808337"/>
    </source>
</evidence>
<dbReference type="Gene3D" id="3.40.190.10">
    <property type="entry name" value="Periplasmic binding protein-like II"/>
    <property type="match status" value="3"/>
</dbReference>
<dbReference type="PANTHER" id="PTHR30570:SF1">
    <property type="entry name" value="PHOSPHATE-BINDING PROTEIN PSTS"/>
    <property type="match status" value="1"/>
</dbReference>
<feature type="signal peptide" evidence="2">
    <location>
        <begin position="1"/>
        <end position="23"/>
    </location>
</feature>
<comment type="caution">
    <text evidence="4">The sequence shown here is derived from an EMBL/GenBank/DDBJ whole genome shotgun (WGS) entry which is preliminary data.</text>
</comment>
<dbReference type="Proteomes" id="UP000808337">
    <property type="component" value="Unassembled WGS sequence"/>
</dbReference>
<dbReference type="PANTHER" id="PTHR30570">
    <property type="entry name" value="PERIPLASMIC PHOSPHATE BINDING COMPONENT OF PHOSPHATE ABC TRANSPORTER"/>
    <property type="match status" value="1"/>
</dbReference>
<evidence type="ECO:0000259" key="3">
    <source>
        <dbReference type="Pfam" id="PF12849"/>
    </source>
</evidence>